<reference evidence="4" key="1">
    <citation type="journal article" date="2011" name="Nat. Genet.">
        <title>The Arabidopsis lyrata genome sequence and the basis of rapid genome size change.</title>
        <authorList>
            <person name="Hu T.T."/>
            <person name="Pattyn P."/>
            <person name="Bakker E.G."/>
            <person name="Cao J."/>
            <person name="Cheng J.-F."/>
            <person name="Clark R.M."/>
            <person name="Fahlgren N."/>
            <person name="Fawcett J.A."/>
            <person name="Grimwood J."/>
            <person name="Gundlach H."/>
            <person name="Haberer G."/>
            <person name="Hollister J.D."/>
            <person name="Ossowski S."/>
            <person name="Ottilar R.P."/>
            <person name="Salamov A.A."/>
            <person name="Schneeberger K."/>
            <person name="Spannagl M."/>
            <person name="Wang X."/>
            <person name="Yang L."/>
            <person name="Nasrallah M.E."/>
            <person name="Bergelson J."/>
            <person name="Carrington J.C."/>
            <person name="Gaut B.S."/>
            <person name="Schmutz J."/>
            <person name="Mayer K.F.X."/>
            <person name="Van de Peer Y."/>
            <person name="Grigoriev I.V."/>
            <person name="Nordborg M."/>
            <person name="Weigel D."/>
            <person name="Guo Y.-L."/>
        </authorList>
    </citation>
    <scope>NUCLEOTIDE SEQUENCE [LARGE SCALE GENOMIC DNA]</scope>
    <source>
        <strain evidence="4">cv. MN47</strain>
    </source>
</reference>
<dbReference type="InterPro" id="IPR000253">
    <property type="entry name" value="FHA_dom"/>
</dbReference>
<feature type="region of interest" description="Disordered" evidence="1">
    <location>
        <begin position="1"/>
        <end position="43"/>
    </location>
</feature>
<evidence type="ECO:0000313" key="4">
    <source>
        <dbReference type="Proteomes" id="UP000008694"/>
    </source>
</evidence>
<feature type="domain" description="FHA" evidence="2">
    <location>
        <begin position="15"/>
        <end position="72"/>
    </location>
</feature>
<protein>
    <recommendedName>
        <fullName evidence="2">FHA domain-containing protein</fullName>
    </recommendedName>
</protein>
<dbReference type="AlphaFoldDB" id="D7LZH5"/>
<feature type="compositionally biased region" description="Basic and acidic residues" evidence="1">
    <location>
        <begin position="32"/>
        <end position="43"/>
    </location>
</feature>
<accession>D7LZH5</accession>
<dbReference type="PROSITE" id="PS50006">
    <property type="entry name" value="FHA_DOMAIN"/>
    <property type="match status" value="1"/>
</dbReference>
<dbReference type="Proteomes" id="UP000008694">
    <property type="component" value="Unassembled WGS sequence"/>
</dbReference>
<keyword evidence="4" id="KW-1185">Reference proteome</keyword>
<dbReference type="EMBL" id="GL348718">
    <property type="protein sequence ID" value="EFH50944.1"/>
    <property type="molecule type" value="Genomic_DNA"/>
</dbReference>
<dbReference type="HOGENOM" id="CLU_2041238_0_0_1"/>
<sequence>MAPNKENENIQDPQGKGKSVAQVTETSTSVISEKHQEAEQKDLELSVSGKRLRLEKDNDGSPGGVFINGRKETHSTAMAISTQAVEAVDARVEVELGENQEVRETTMLLGLPEGVVDGNVA</sequence>
<dbReference type="Gramene" id="fgenesh1_pg.C_scaffold_6002796">
    <property type="protein sequence ID" value="fgenesh1_pg.C_scaffold_6002796"/>
    <property type="gene ID" value="fgenesh1_pg.C_scaffold_6002796"/>
</dbReference>
<feature type="compositionally biased region" description="Polar residues" evidence="1">
    <location>
        <begin position="21"/>
        <end position="31"/>
    </location>
</feature>
<proteinExistence type="predicted"/>
<gene>
    <name evidence="3" type="ORF">ARALYDRAFT_352203</name>
</gene>
<evidence type="ECO:0000256" key="1">
    <source>
        <dbReference type="SAM" id="MobiDB-lite"/>
    </source>
</evidence>
<evidence type="ECO:0000313" key="3">
    <source>
        <dbReference type="EMBL" id="EFH50944.1"/>
    </source>
</evidence>
<evidence type="ECO:0000259" key="2">
    <source>
        <dbReference type="PROSITE" id="PS50006"/>
    </source>
</evidence>
<name>D7LZH5_ARALL</name>
<organism evidence="4">
    <name type="scientific">Arabidopsis lyrata subsp. lyrata</name>
    <name type="common">Lyre-leaved rock-cress</name>
    <dbReference type="NCBI Taxonomy" id="81972"/>
    <lineage>
        <taxon>Eukaryota</taxon>
        <taxon>Viridiplantae</taxon>
        <taxon>Streptophyta</taxon>
        <taxon>Embryophyta</taxon>
        <taxon>Tracheophyta</taxon>
        <taxon>Spermatophyta</taxon>
        <taxon>Magnoliopsida</taxon>
        <taxon>eudicotyledons</taxon>
        <taxon>Gunneridae</taxon>
        <taxon>Pentapetalae</taxon>
        <taxon>rosids</taxon>
        <taxon>malvids</taxon>
        <taxon>Brassicales</taxon>
        <taxon>Brassicaceae</taxon>
        <taxon>Camelineae</taxon>
        <taxon>Arabidopsis</taxon>
    </lineage>
</organism>